<feature type="region of interest" description="Disordered" evidence="1">
    <location>
        <begin position="424"/>
        <end position="490"/>
    </location>
</feature>
<feature type="compositionally biased region" description="Polar residues" evidence="1">
    <location>
        <begin position="81"/>
        <end position="90"/>
    </location>
</feature>
<dbReference type="AlphaFoldDB" id="A0AAN6DRS0"/>
<feature type="compositionally biased region" description="Polar residues" evidence="1">
    <location>
        <begin position="424"/>
        <end position="444"/>
    </location>
</feature>
<dbReference type="Pfam" id="PF11704">
    <property type="entry name" value="Folliculin"/>
    <property type="match status" value="1"/>
</dbReference>
<feature type="region of interest" description="Disordered" evidence="1">
    <location>
        <begin position="177"/>
        <end position="197"/>
    </location>
</feature>
<dbReference type="Proteomes" id="UP001203852">
    <property type="component" value="Unassembled WGS sequence"/>
</dbReference>
<dbReference type="PROSITE" id="PS51834">
    <property type="entry name" value="DENN_FLCN_SMCR8"/>
    <property type="match status" value="1"/>
</dbReference>
<organism evidence="3 4">
    <name type="scientific">Exophiala viscosa</name>
    <dbReference type="NCBI Taxonomy" id="2486360"/>
    <lineage>
        <taxon>Eukaryota</taxon>
        <taxon>Fungi</taxon>
        <taxon>Dikarya</taxon>
        <taxon>Ascomycota</taxon>
        <taxon>Pezizomycotina</taxon>
        <taxon>Eurotiomycetes</taxon>
        <taxon>Chaetothyriomycetidae</taxon>
        <taxon>Chaetothyriales</taxon>
        <taxon>Herpotrichiellaceae</taxon>
        <taxon>Exophiala</taxon>
    </lineage>
</organism>
<feature type="compositionally biased region" description="Basic and acidic residues" evidence="1">
    <location>
        <begin position="446"/>
        <end position="461"/>
    </location>
</feature>
<sequence length="521" mass="57126">MDFTLALTHFCEAHGPKSVLCTQVLPIECAQCLASSPSLRACSSSESFATQVNESSPETNHNSHTPPLLRKTVTNLTLPTDFSGASTTVDSETEPDSPTIEKHPLYKAIDQKREIGQQWRYGRAQGDNTCASCSFSVPKRVAEKLPAGAPGSKKPDGQNNTRAPVLRSREFVCLREGRASTDEHESKPSSYGSSFASSQSQAYSAPRSFAHSSDGCHDHNVTYLTTKSPDNPESYAHLRASVIRTLSCELLPRGMSDGPFCFGDSDAGYTIAYVFRLTDPKARGRRRAYAFVALAGNDASRAFQALPMLWEAFASMAKGIEAAAQRHQDEERRKQDEEADAKDSSKTSRNYTPVSSFLTARANDPDGHPRRVGQATPRSLEEIVGDENIFVYLHQYFVAILRCLGEQFGGQPLVEDASSYQSIDEQSSHFQKASQSRGRQSLQVDNMERLRDEDATPKPEPEPPTTSQDRVRHLTTSTPPNASGESDDLDVAKTRANKAFKLNPQCAPLAVSETAQRQVVV</sequence>
<feature type="domain" description="UDENN FLCN/SMCR8-type" evidence="2">
    <location>
        <begin position="207"/>
        <end position="521"/>
    </location>
</feature>
<dbReference type="PANTHER" id="PTHR31441:SF2">
    <property type="entry name" value="FOLLICULIN"/>
    <property type="match status" value="1"/>
</dbReference>
<dbReference type="PANTHER" id="PTHR31441">
    <property type="entry name" value="FOLLICULIN FAMILY MEMBER"/>
    <property type="match status" value="1"/>
</dbReference>
<dbReference type="GO" id="GO:1904263">
    <property type="term" value="P:positive regulation of TORC1 signaling"/>
    <property type="evidence" value="ECO:0007669"/>
    <property type="project" value="TreeGrafter"/>
</dbReference>
<proteinExistence type="predicted"/>
<dbReference type="InterPro" id="IPR037521">
    <property type="entry name" value="FLCN/SMCR8_DENN"/>
</dbReference>
<name>A0AAN6DRS0_9EURO</name>
<protein>
    <submittedName>
        <fullName evidence="3">Vesicle coat protein</fullName>
    </submittedName>
</protein>
<evidence type="ECO:0000256" key="1">
    <source>
        <dbReference type="SAM" id="MobiDB-lite"/>
    </source>
</evidence>
<evidence type="ECO:0000259" key="2">
    <source>
        <dbReference type="PROSITE" id="PS51834"/>
    </source>
</evidence>
<evidence type="ECO:0000313" key="4">
    <source>
        <dbReference type="Proteomes" id="UP001203852"/>
    </source>
</evidence>
<feature type="compositionally biased region" description="Polar residues" evidence="1">
    <location>
        <begin position="347"/>
        <end position="358"/>
    </location>
</feature>
<dbReference type="GO" id="GO:0005829">
    <property type="term" value="C:cytosol"/>
    <property type="evidence" value="ECO:0007669"/>
    <property type="project" value="TreeGrafter"/>
</dbReference>
<feature type="region of interest" description="Disordered" evidence="1">
    <location>
        <begin position="323"/>
        <end position="376"/>
    </location>
</feature>
<feature type="compositionally biased region" description="Basic and acidic residues" evidence="1">
    <location>
        <begin position="324"/>
        <end position="346"/>
    </location>
</feature>
<reference evidence="3" key="1">
    <citation type="journal article" date="2022" name="bioRxiv">
        <title>Deciphering the potential niche of two novel black yeast fungi from a biological soil crust based on their genomes, phenotypes, and melanin regulation.</title>
        <authorList>
            <consortium name="DOE Joint Genome Institute"/>
            <person name="Carr E.C."/>
            <person name="Barton Q."/>
            <person name="Grambo S."/>
            <person name="Sullivan M."/>
            <person name="Renfro C.M."/>
            <person name="Kuo A."/>
            <person name="Pangilinan J."/>
            <person name="Lipzen A."/>
            <person name="Keymanesh K."/>
            <person name="Savage E."/>
            <person name="Barry K."/>
            <person name="Grigoriev I.V."/>
            <person name="Riekhof W.R."/>
            <person name="Harris S.S."/>
        </authorList>
    </citation>
    <scope>NUCLEOTIDE SEQUENCE</scope>
    <source>
        <strain evidence="3">JF 03-4F</strain>
    </source>
</reference>
<dbReference type="InterPro" id="IPR021713">
    <property type="entry name" value="Folliculin"/>
</dbReference>
<accession>A0AAN6DRS0</accession>
<keyword evidence="3" id="KW-0167">Capsid protein</keyword>
<comment type="caution">
    <text evidence="3">The sequence shown here is derived from an EMBL/GenBank/DDBJ whole genome shotgun (WGS) entry which is preliminary data.</text>
</comment>
<dbReference type="GO" id="GO:0005096">
    <property type="term" value="F:GTPase activator activity"/>
    <property type="evidence" value="ECO:0007669"/>
    <property type="project" value="InterPro"/>
</dbReference>
<dbReference type="InterPro" id="IPR037520">
    <property type="entry name" value="Folliculin/SMCR8_longin"/>
</dbReference>
<feature type="compositionally biased region" description="Basic and acidic residues" evidence="1">
    <location>
        <begin position="177"/>
        <end position="187"/>
    </location>
</feature>
<keyword evidence="4" id="KW-1185">Reference proteome</keyword>
<feature type="region of interest" description="Disordered" evidence="1">
    <location>
        <begin position="145"/>
        <end position="165"/>
    </location>
</feature>
<gene>
    <name evidence="3" type="ORF">EDD36DRAFT_62036</name>
</gene>
<dbReference type="EMBL" id="MU404359">
    <property type="protein sequence ID" value="KAI1610007.1"/>
    <property type="molecule type" value="Genomic_DNA"/>
</dbReference>
<keyword evidence="3" id="KW-0946">Virion</keyword>
<evidence type="ECO:0000313" key="3">
    <source>
        <dbReference type="EMBL" id="KAI1610007.1"/>
    </source>
</evidence>
<feature type="compositionally biased region" description="Polar residues" evidence="1">
    <location>
        <begin position="474"/>
        <end position="484"/>
    </location>
</feature>
<feature type="compositionally biased region" description="Low complexity" evidence="1">
    <location>
        <begin position="188"/>
        <end position="197"/>
    </location>
</feature>
<feature type="region of interest" description="Disordered" evidence="1">
    <location>
        <begin position="81"/>
        <end position="100"/>
    </location>
</feature>